<dbReference type="RefSeq" id="WP_106113835.1">
    <property type="nucleotide sequence ID" value="NZ_PVSR01000016.1"/>
</dbReference>
<name>A0A2T0GW33_ACTMO</name>
<keyword evidence="2" id="KW-1185">Reference proteome</keyword>
<accession>A0A2T0GW33</accession>
<evidence type="ECO:0000313" key="2">
    <source>
        <dbReference type="Proteomes" id="UP000239352"/>
    </source>
</evidence>
<dbReference type="EMBL" id="PVSR01000016">
    <property type="protein sequence ID" value="PRW63318.1"/>
    <property type="molecule type" value="Genomic_DNA"/>
</dbReference>
<dbReference type="AlphaFoldDB" id="A0A2T0GW33"/>
<protein>
    <submittedName>
        <fullName evidence="1">Uncharacterized protein</fullName>
    </submittedName>
</protein>
<organism evidence="1 2">
    <name type="scientific">Actinopolyspora mortivallis</name>
    <dbReference type="NCBI Taxonomy" id="33906"/>
    <lineage>
        <taxon>Bacteria</taxon>
        <taxon>Bacillati</taxon>
        <taxon>Actinomycetota</taxon>
        <taxon>Actinomycetes</taxon>
        <taxon>Actinopolysporales</taxon>
        <taxon>Actinopolysporaceae</taxon>
        <taxon>Actinopolyspora</taxon>
    </lineage>
</organism>
<dbReference type="Proteomes" id="UP000239352">
    <property type="component" value="Unassembled WGS sequence"/>
</dbReference>
<comment type="caution">
    <text evidence="1">The sequence shown here is derived from an EMBL/GenBank/DDBJ whole genome shotgun (WGS) entry which is preliminary data.</text>
</comment>
<dbReference type="InParanoid" id="A0A2T0GW33"/>
<sequence>MEILSSVATALMLLGVVLWAAAATVPRDSWSSAEHELAVRLVPVEPTTRETVTERLRRGEHARAVSELRRATGVSLSQARTMAASMAEGVVPPADHSESWELLRSRRPELVAETERVHDQHGHYAAIRHLRRHLPVGLATGNLLVRNRNG</sequence>
<evidence type="ECO:0000313" key="1">
    <source>
        <dbReference type="EMBL" id="PRW63318.1"/>
    </source>
</evidence>
<reference evidence="1 2" key="1">
    <citation type="submission" date="2018-03" db="EMBL/GenBank/DDBJ databases">
        <title>Actinopolyspora mortivallis from Sahara, screening for active biomolecules.</title>
        <authorList>
            <person name="Selama O."/>
            <person name="Wellington E.M.H."/>
            <person name="Hacene H."/>
        </authorList>
    </citation>
    <scope>NUCLEOTIDE SEQUENCE [LARGE SCALE GENOMIC DNA]</scope>
    <source>
        <strain evidence="1 2">M5A</strain>
    </source>
</reference>
<gene>
    <name evidence="1" type="ORF">CEP50_10900</name>
</gene>
<proteinExistence type="predicted"/>